<accession>A0AAW7IMY0</accession>
<dbReference type="Proteomes" id="UP001234602">
    <property type="component" value="Unassembled WGS sequence"/>
</dbReference>
<organism evidence="1 2">
    <name type="scientific">Peribacillus simplex</name>
    <dbReference type="NCBI Taxonomy" id="1478"/>
    <lineage>
        <taxon>Bacteria</taxon>
        <taxon>Bacillati</taxon>
        <taxon>Bacillota</taxon>
        <taxon>Bacilli</taxon>
        <taxon>Bacillales</taxon>
        <taxon>Bacillaceae</taxon>
        <taxon>Peribacillus</taxon>
    </lineage>
</organism>
<proteinExistence type="predicted"/>
<dbReference type="RefSeq" id="WP_289321061.1">
    <property type="nucleotide sequence ID" value="NZ_JAUCEY010000008.1"/>
</dbReference>
<comment type="caution">
    <text evidence="1">The sequence shown here is derived from an EMBL/GenBank/DDBJ whole genome shotgun (WGS) entry which is preliminary data.</text>
</comment>
<name>A0AAW7IMY0_9BACI</name>
<sequence>MKIQIEVQMFANGANFLQSGSCSVITTDFRKEPEWTAAVSAYEWIQKIKNTVRYPDDFQIVRVVYNGENDITDLVRKVRPIIKDDLPF</sequence>
<protein>
    <submittedName>
        <fullName evidence="1">Uncharacterized protein</fullName>
    </submittedName>
</protein>
<evidence type="ECO:0000313" key="1">
    <source>
        <dbReference type="EMBL" id="MDM5455377.1"/>
    </source>
</evidence>
<reference evidence="1" key="1">
    <citation type="submission" date="2023-06" db="EMBL/GenBank/DDBJ databases">
        <title>Comparative genomics of Bacillaceae isolates and their secondary metabolite potential.</title>
        <authorList>
            <person name="Song L."/>
            <person name="Nielsen L.J."/>
            <person name="Mohite O."/>
            <person name="Xu X."/>
            <person name="Weber T."/>
            <person name="Kovacs A.T."/>
        </authorList>
    </citation>
    <scope>NUCLEOTIDE SEQUENCE</scope>
    <source>
        <strain evidence="1">D8_B_37</strain>
    </source>
</reference>
<evidence type="ECO:0000313" key="2">
    <source>
        <dbReference type="Proteomes" id="UP001234602"/>
    </source>
</evidence>
<dbReference type="EMBL" id="JAUCEY010000008">
    <property type="protein sequence ID" value="MDM5455377.1"/>
    <property type="molecule type" value="Genomic_DNA"/>
</dbReference>
<gene>
    <name evidence="1" type="ORF">QUF89_25120</name>
</gene>
<dbReference type="AlphaFoldDB" id="A0AAW7IMY0"/>